<evidence type="ECO:0008006" key="3">
    <source>
        <dbReference type="Google" id="ProtNLM"/>
    </source>
</evidence>
<evidence type="ECO:0000313" key="2">
    <source>
        <dbReference type="Proteomes" id="UP001528823"/>
    </source>
</evidence>
<evidence type="ECO:0000313" key="1">
    <source>
        <dbReference type="EMBL" id="MDE1464316.1"/>
    </source>
</evidence>
<dbReference type="PROSITE" id="PS51257">
    <property type="entry name" value="PROKAR_LIPOPROTEIN"/>
    <property type="match status" value="1"/>
</dbReference>
<accession>A0ABT5UD70</accession>
<protein>
    <recommendedName>
        <fullName evidence="3">Lipoprotein</fullName>
    </recommendedName>
</protein>
<sequence>MKNKHNVIGFIIFTAIFITGCTNLQPATKNTSNFNDINCVGEVTNPPQGMVETNDEQLLNSALGASGEGKLCKGKVFVATEPVKVYRVWNSDKDFTLYGSWWSFDQPEGPRQQYQEENVICPSWSKLDRMSACTLKIGTKLVVGPGQSAKCKDMTYPQSAVNQVFIPNDSRNNVLYVDNCTNGNAWP</sequence>
<name>A0ABT5UD70_9GAMM</name>
<reference evidence="1 2" key="1">
    <citation type="submission" date="2022-11" db="EMBL/GenBank/DDBJ databases">
        <title>Spartinivicinus poritis sp. nov., isolated from scleractinian coral Porites lutea.</title>
        <authorList>
            <person name="Zhang G."/>
            <person name="Cai L."/>
            <person name="Wei Q."/>
        </authorList>
    </citation>
    <scope>NUCLEOTIDE SEQUENCE [LARGE SCALE GENOMIC DNA]</scope>
    <source>
        <strain evidence="1 2">A2-2</strain>
    </source>
</reference>
<comment type="caution">
    <text evidence="1">The sequence shown here is derived from an EMBL/GenBank/DDBJ whole genome shotgun (WGS) entry which is preliminary data.</text>
</comment>
<gene>
    <name evidence="1" type="ORF">ORQ98_20350</name>
</gene>
<dbReference type="Proteomes" id="UP001528823">
    <property type="component" value="Unassembled WGS sequence"/>
</dbReference>
<organism evidence="1 2">
    <name type="scientific">Spartinivicinus poritis</name>
    <dbReference type="NCBI Taxonomy" id="2994640"/>
    <lineage>
        <taxon>Bacteria</taxon>
        <taxon>Pseudomonadati</taxon>
        <taxon>Pseudomonadota</taxon>
        <taxon>Gammaproteobacteria</taxon>
        <taxon>Oceanospirillales</taxon>
        <taxon>Zooshikellaceae</taxon>
        <taxon>Spartinivicinus</taxon>
    </lineage>
</organism>
<keyword evidence="2" id="KW-1185">Reference proteome</keyword>
<dbReference type="RefSeq" id="WP_274690644.1">
    <property type="nucleotide sequence ID" value="NZ_JAPMOU010000032.1"/>
</dbReference>
<dbReference type="EMBL" id="JAPMOU010000032">
    <property type="protein sequence ID" value="MDE1464316.1"/>
    <property type="molecule type" value="Genomic_DNA"/>
</dbReference>
<proteinExistence type="predicted"/>